<name>A0A1G7ELZ6_9FLAO</name>
<accession>A0A1G7ELZ6</accession>
<evidence type="ECO:0000256" key="1">
    <source>
        <dbReference type="SAM" id="Phobius"/>
    </source>
</evidence>
<keyword evidence="1" id="KW-0472">Membrane</keyword>
<gene>
    <name evidence="2" type="ORF">SAMN04487992_102400</name>
</gene>
<dbReference type="EMBL" id="FNBD01000002">
    <property type="protein sequence ID" value="SDE64652.1"/>
    <property type="molecule type" value="Genomic_DNA"/>
</dbReference>
<sequence>MVKRAEFYIENNKVEVFHSLWKQFVHLNGKRVSEKFGLLQSEHYFKLNGSNYDLRLAPNFIKPVAKTLKVHKNSVPVNLENSIVRSSRTLLVLVIAVGIWLGFMIGINLYSAIWG</sequence>
<dbReference type="AlphaFoldDB" id="A0A1G7ELZ6"/>
<keyword evidence="3" id="KW-1185">Reference proteome</keyword>
<evidence type="ECO:0000313" key="3">
    <source>
        <dbReference type="Proteomes" id="UP000182114"/>
    </source>
</evidence>
<dbReference type="RefSeq" id="WP_025614000.1">
    <property type="nucleotide sequence ID" value="NZ_FNBD01000002.1"/>
</dbReference>
<dbReference type="Proteomes" id="UP000182114">
    <property type="component" value="Unassembled WGS sequence"/>
</dbReference>
<keyword evidence="1" id="KW-1133">Transmembrane helix</keyword>
<dbReference type="eggNOG" id="ENOG50311EJ">
    <property type="taxonomic scope" value="Bacteria"/>
</dbReference>
<evidence type="ECO:0000313" key="2">
    <source>
        <dbReference type="EMBL" id="SDE64652.1"/>
    </source>
</evidence>
<proteinExistence type="predicted"/>
<feature type="transmembrane region" description="Helical" evidence="1">
    <location>
        <begin position="90"/>
        <end position="113"/>
    </location>
</feature>
<reference evidence="3" key="1">
    <citation type="submission" date="2016-10" db="EMBL/GenBank/DDBJ databases">
        <authorList>
            <person name="Varghese N."/>
            <person name="Submissions S."/>
        </authorList>
    </citation>
    <scope>NUCLEOTIDE SEQUENCE [LARGE SCALE GENOMIC DNA]</scope>
    <source>
        <strain evidence="3">DSM 24729</strain>
    </source>
</reference>
<protein>
    <submittedName>
        <fullName evidence="2">Uncharacterized protein</fullName>
    </submittedName>
</protein>
<keyword evidence="1" id="KW-0812">Transmembrane</keyword>
<organism evidence="2 3">
    <name type="scientific">Cellulophaga baltica</name>
    <dbReference type="NCBI Taxonomy" id="76594"/>
    <lineage>
        <taxon>Bacteria</taxon>
        <taxon>Pseudomonadati</taxon>
        <taxon>Bacteroidota</taxon>
        <taxon>Flavobacteriia</taxon>
        <taxon>Flavobacteriales</taxon>
        <taxon>Flavobacteriaceae</taxon>
        <taxon>Cellulophaga</taxon>
    </lineage>
</organism>